<feature type="domain" description="Domain of unknown function at the cortex 1" evidence="1">
    <location>
        <begin position="184"/>
        <end position="243"/>
    </location>
</feature>
<reference evidence="2" key="1">
    <citation type="submission" date="2021-01" db="EMBL/GenBank/DDBJ databases">
        <authorList>
            <person name="Corre E."/>
            <person name="Pelletier E."/>
            <person name="Niang G."/>
            <person name="Scheremetjew M."/>
            <person name="Finn R."/>
            <person name="Kale V."/>
            <person name="Holt S."/>
            <person name="Cochrane G."/>
            <person name="Meng A."/>
            <person name="Brown T."/>
            <person name="Cohen L."/>
        </authorList>
    </citation>
    <scope>NUCLEOTIDE SEQUENCE</scope>
    <source>
        <strain evidence="2">CCMP3105</strain>
    </source>
</reference>
<dbReference type="Pfam" id="PF08588">
    <property type="entry name" value="Duc1"/>
    <property type="match status" value="1"/>
</dbReference>
<dbReference type="EMBL" id="HBNR01016854">
    <property type="protein sequence ID" value="CAE4571494.1"/>
    <property type="molecule type" value="Transcribed_RNA"/>
</dbReference>
<proteinExistence type="predicted"/>
<sequence length="261" mass="28938">MSAHFARLQGLWPPFRRRHALCAVSAAGVLVGHRANSVSMETLDCGVAQQCLHLSVDGSAPRPLHKFGKAEFSNGHASGHVAIFARSTPQELSRGFAFDHRNVESGMLLELSPRAPIDERDVFVGIQIPGPLPMTWTTRWVTKLLLSVCSAWAPIHSSVGSHSGMEQEHPHIDRFDVLPLDGEFADLQPGYTYTWEYGSTTIDLSSWRFVNLPVAGSFPLKRLWGDLPLEIVAYTVPRGGRHLVKDMSYLASVRLSFLDRE</sequence>
<organism evidence="2">
    <name type="scientific">Alexandrium monilatum</name>
    <dbReference type="NCBI Taxonomy" id="311494"/>
    <lineage>
        <taxon>Eukaryota</taxon>
        <taxon>Sar</taxon>
        <taxon>Alveolata</taxon>
        <taxon>Dinophyceae</taxon>
        <taxon>Gonyaulacales</taxon>
        <taxon>Pyrocystaceae</taxon>
        <taxon>Alexandrium</taxon>
    </lineage>
</organism>
<dbReference type="InterPro" id="IPR013897">
    <property type="entry name" value="Duc1"/>
</dbReference>
<protein>
    <recommendedName>
        <fullName evidence="1">Domain of unknown function at the cortex 1 domain-containing protein</fullName>
    </recommendedName>
</protein>
<name>A0A7S4Q3W2_9DINO</name>
<gene>
    <name evidence="2" type="ORF">AMON00008_LOCUS11113</name>
</gene>
<evidence type="ECO:0000313" key="2">
    <source>
        <dbReference type="EMBL" id="CAE4571494.1"/>
    </source>
</evidence>
<accession>A0A7S4Q3W2</accession>
<evidence type="ECO:0000259" key="1">
    <source>
        <dbReference type="Pfam" id="PF08588"/>
    </source>
</evidence>
<dbReference type="AlphaFoldDB" id="A0A7S4Q3W2"/>